<feature type="compositionally biased region" description="Basic residues" evidence="1">
    <location>
        <begin position="119"/>
        <end position="130"/>
    </location>
</feature>
<comment type="caution">
    <text evidence="3">The sequence shown here is derived from an EMBL/GenBank/DDBJ whole genome shotgun (WGS) entry which is preliminary data.</text>
</comment>
<dbReference type="InterPro" id="IPR006640">
    <property type="entry name" value="SprT-like_domain"/>
</dbReference>
<dbReference type="PANTHER" id="PTHR23099:SF0">
    <property type="entry name" value="GERM CELL NUCLEAR ACIDIC PROTEIN"/>
    <property type="match status" value="1"/>
</dbReference>
<dbReference type="OrthoDB" id="20772at2759"/>
<sequence length="540" mass="59088">MAEAFSTFPHVLSLPLSSILKSLNPAGLGSVDKTFSFLHLGPMLNRTSFNFPNKSVFPKSGSGTPISSTKSIEVVPDSEEERVRIEAPLRIPQKPKEVIVISSDEDEEVPVKNSPLAKKTPRTKSIAKSRRIVESSSESEGELSVQVKGKNKTKESGANSANSAEVIVVPPLSLYQDDEESTDDVFGPSSIDEAIIVYDEPRSPRKPMRVPSLLPQLNTAALEGSISNPATPTKKKGGKASSTAIGSTTPAAGTSTQSSPSKRKLRVSKKAEEEARLAGLIDYAQAFFHEMNTAVFENGLPKQTQLIWNKKLCTTAGKAKWNKNRNGVGFSQIELAPKILDCEERIRKTLAHEMCHLACWIIDGNMKENHGPLFKTWASRVTKARPDITVSTTHDYEINHPYRWKCADCDLIYGRFSKSIKSDESRCGKCGRQDDPKRGILTPLHKERPKKAPEMPVSKSSRMAAGKPRDSPSSIIRQKTPSFTCRNDTPVSDDDQVELVELFCDVSTSISAGGCSPFDVGSDPDIEFIAMAMKGATLRK</sequence>
<dbReference type="EMBL" id="CM032186">
    <property type="protein sequence ID" value="KAG7090719.1"/>
    <property type="molecule type" value="Genomic_DNA"/>
</dbReference>
<feature type="region of interest" description="Disordered" evidence="1">
    <location>
        <begin position="223"/>
        <end position="269"/>
    </location>
</feature>
<evidence type="ECO:0000256" key="1">
    <source>
        <dbReference type="SAM" id="MobiDB-lite"/>
    </source>
</evidence>
<feature type="compositionally biased region" description="Low complexity" evidence="1">
    <location>
        <begin position="134"/>
        <end position="144"/>
    </location>
</feature>
<accession>A0A9P7RVV8</accession>
<evidence type="ECO:0000313" key="4">
    <source>
        <dbReference type="Proteomes" id="UP001049176"/>
    </source>
</evidence>
<feature type="compositionally biased region" description="Polar residues" evidence="1">
    <location>
        <begin position="240"/>
        <end position="260"/>
    </location>
</feature>
<evidence type="ECO:0000313" key="3">
    <source>
        <dbReference type="EMBL" id="KAG7090719.1"/>
    </source>
</evidence>
<dbReference type="GO" id="GO:0005634">
    <property type="term" value="C:nucleus"/>
    <property type="evidence" value="ECO:0007669"/>
    <property type="project" value="TreeGrafter"/>
</dbReference>
<dbReference type="Pfam" id="PF10263">
    <property type="entry name" value="SprT-like"/>
    <property type="match status" value="1"/>
</dbReference>
<feature type="compositionally biased region" description="Polar residues" evidence="1">
    <location>
        <begin position="471"/>
        <end position="490"/>
    </location>
</feature>
<dbReference type="KEGG" id="more:E1B28_009811"/>
<dbReference type="GO" id="GO:0006950">
    <property type="term" value="P:response to stress"/>
    <property type="evidence" value="ECO:0007669"/>
    <property type="project" value="UniProtKB-ARBA"/>
</dbReference>
<dbReference type="SMART" id="SM00731">
    <property type="entry name" value="SprT"/>
    <property type="match status" value="1"/>
</dbReference>
<feature type="region of interest" description="Disordered" evidence="1">
    <location>
        <begin position="111"/>
        <end position="162"/>
    </location>
</feature>
<feature type="domain" description="SprT-like" evidence="2">
    <location>
        <begin position="282"/>
        <end position="437"/>
    </location>
</feature>
<organism evidence="3 4">
    <name type="scientific">Marasmius oreades</name>
    <name type="common">fairy-ring Marasmius</name>
    <dbReference type="NCBI Taxonomy" id="181124"/>
    <lineage>
        <taxon>Eukaryota</taxon>
        <taxon>Fungi</taxon>
        <taxon>Dikarya</taxon>
        <taxon>Basidiomycota</taxon>
        <taxon>Agaricomycotina</taxon>
        <taxon>Agaricomycetes</taxon>
        <taxon>Agaricomycetidae</taxon>
        <taxon>Agaricales</taxon>
        <taxon>Marasmiineae</taxon>
        <taxon>Marasmiaceae</taxon>
        <taxon>Marasmius</taxon>
    </lineage>
</organism>
<feature type="region of interest" description="Disordered" evidence="1">
    <location>
        <begin position="438"/>
        <end position="490"/>
    </location>
</feature>
<dbReference type="RefSeq" id="XP_043007189.1">
    <property type="nucleotide sequence ID" value="XM_043154732.1"/>
</dbReference>
<dbReference type="AlphaFoldDB" id="A0A9P7RVV8"/>
<proteinExistence type="predicted"/>
<evidence type="ECO:0000259" key="2">
    <source>
        <dbReference type="SMART" id="SM00731"/>
    </source>
</evidence>
<keyword evidence="4" id="KW-1185">Reference proteome</keyword>
<reference evidence="3" key="1">
    <citation type="journal article" date="2021" name="Genome Biol. Evol.">
        <title>The assembled and annotated genome of the fairy-ring fungus Marasmius oreades.</title>
        <authorList>
            <person name="Hiltunen M."/>
            <person name="Ament-Velasquez S.L."/>
            <person name="Johannesson H."/>
        </authorList>
    </citation>
    <scope>NUCLEOTIDE SEQUENCE</scope>
    <source>
        <strain evidence="3">03SP1</strain>
    </source>
</reference>
<dbReference type="GeneID" id="66078887"/>
<feature type="compositionally biased region" description="Basic and acidic residues" evidence="1">
    <location>
        <begin position="438"/>
        <end position="453"/>
    </location>
</feature>
<protein>
    <recommendedName>
        <fullName evidence="2">SprT-like domain-containing protein</fullName>
    </recommendedName>
</protein>
<gene>
    <name evidence="3" type="ORF">E1B28_009811</name>
</gene>
<name>A0A9P7RVV8_9AGAR</name>
<dbReference type="PANTHER" id="PTHR23099">
    <property type="entry name" value="TRANSCRIPTIONAL REGULATOR"/>
    <property type="match status" value="1"/>
</dbReference>
<dbReference type="Proteomes" id="UP001049176">
    <property type="component" value="Chromosome 6"/>
</dbReference>